<comment type="similarity">
    <text evidence="8">Belongs to the PRA-PH family.</text>
</comment>
<organism evidence="9 10">
    <name type="scientific">Novipirellula herctigrandis</name>
    <dbReference type="NCBI Taxonomy" id="2527986"/>
    <lineage>
        <taxon>Bacteria</taxon>
        <taxon>Pseudomonadati</taxon>
        <taxon>Planctomycetota</taxon>
        <taxon>Planctomycetia</taxon>
        <taxon>Pirellulales</taxon>
        <taxon>Pirellulaceae</taxon>
        <taxon>Novipirellula</taxon>
    </lineage>
</organism>
<dbReference type="EC" id="3.6.1.31" evidence="8"/>
<evidence type="ECO:0000256" key="6">
    <source>
        <dbReference type="ARBA" id="ARBA00022840"/>
    </source>
</evidence>
<dbReference type="GO" id="GO:0005737">
    <property type="term" value="C:cytoplasm"/>
    <property type="evidence" value="ECO:0007669"/>
    <property type="project" value="UniProtKB-SubCell"/>
</dbReference>
<dbReference type="InterPro" id="IPR021130">
    <property type="entry name" value="PRib-ATP_PPHydrolase-like"/>
</dbReference>
<dbReference type="Gene3D" id="1.10.287.1080">
    <property type="entry name" value="MazG-like"/>
    <property type="match status" value="1"/>
</dbReference>
<evidence type="ECO:0000256" key="4">
    <source>
        <dbReference type="ARBA" id="ARBA00022741"/>
    </source>
</evidence>
<evidence type="ECO:0000256" key="2">
    <source>
        <dbReference type="ARBA" id="ARBA00005204"/>
    </source>
</evidence>
<sequence length="116" mass="12991">MNRPLDSHPLEPLSRLMRTLAERAQTRPADSYTTKLLDGGPEKIGKKIREEAEELIEAASEEGDAGREHFVYEAGDLVYHTLVLLAYKGVDLNEVADELDRREGTSGLVEKANRKK</sequence>
<dbReference type="AlphaFoldDB" id="A0A5C5Z9S4"/>
<comment type="caution">
    <text evidence="9">The sequence shown here is derived from an EMBL/GenBank/DDBJ whole genome shotgun (WGS) entry which is preliminary data.</text>
</comment>
<dbReference type="UniPathway" id="UPA00031">
    <property type="reaction ID" value="UER00007"/>
</dbReference>
<dbReference type="PANTHER" id="PTHR42945:SF1">
    <property type="entry name" value="HISTIDINE BIOSYNTHESIS BIFUNCTIONAL PROTEIN HIS7"/>
    <property type="match status" value="1"/>
</dbReference>
<comment type="pathway">
    <text evidence="2 8">Amino-acid biosynthesis; L-histidine biosynthesis; L-histidine from 5-phospho-alpha-D-ribose 1-diphosphate: step 2/9.</text>
</comment>
<comment type="catalytic activity">
    <reaction evidence="1 8">
        <text>1-(5-phospho-beta-D-ribosyl)-ATP + H2O = 1-(5-phospho-beta-D-ribosyl)-5'-AMP + diphosphate + H(+)</text>
        <dbReference type="Rhea" id="RHEA:22828"/>
        <dbReference type="ChEBI" id="CHEBI:15377"/>
        <dbReference type="ChEBI" id="CHEBI:15378"/>
        <dbReference type="ChEBI" id="CHEBI:33019"/>
        <dbReference type="ChEBI" id="CHEBI:59457"/>
        <dbReference type="ChEBI" id="CHEBI:73183"/>
        <dbReference type="EC" id="3.6.1.31"/>
    </reaction>
</comment>
<keyword evidence="3 8" id="KW-0028">Amino-acid biosynthesis</keyword>
<keyword evidence="7 8" id="KW-0368">Histidine biosynthesis</keyword>
<evidence type="ECO:0000256" key="7">
    <source>
        <dbReference type="ARBA" id="ARBA00023102"/>
    </source>
</evidence>
<reference evidence="9 10" key="1">
    <citation type="submission" date="2019-02" db="EMBL/GenBank/DDBJ databases">
        <title>Deep-cultivation of Planctomycetes and their phenomic and genomic characterization uncovers novel biology.</title>
        <authorList>
            <person name="Wiegand S."/>
            <person name="Jogler M."/>
            <person name="Boedeker C."/>
            <person name="Pinto D."/>
            <person name="Vollmers J."/>
            <person name="Rivas-Marin E."/>
            <person name="Kohn T."/>
            <person name="Peeters S.H."/>
            <person name="Heuer A."/>
            <person name="Rast P."/>
            <person name="Oberbeckmann S."/>
            <person name="Bunk B."/>
            <person name="Jeske O."/>
            <person name="Meyerdierks A."/>
            <person name="Storesund J.E."/>
            <person name="Kallscheuer N."/>
            <person name="Luecker S."/>
            <person name="Lage O.M."/>
            <person name="Pohl T."/>
            <person name="Merkel B.J."/>
            <person name="Hornburger P."/>
            <person name="Mueller R.-W."/>
            <person name="Bruemmer F."/>
            <person name="Labrenz M."/>
            <person name="Spormann A.M."/>
            <person name="Op Den Camp H."/>
            <person name="Overmann J."/>
            <person name="Amann R."/>
            <person name="Jetten M.S.M."/>
            <person name="Mascher T."/>
            <person name="Medema M.H."/>
            <person name="Devos D.P."/>
            <person name="Kaster A.-K."/>
            <person name="Ovreas L."/>
            <person name="Rohde M."/>
            <person name="Galperin M.Y."/>
            <person name="Jogler C."/>
        </authorList>
    </citation>
    <scope>NUCLEOTIDE SEQUENCE [LARGE SCALE GENOMIC DNA]</scope>
    <source>
        <strain evidence="9 10">CA13</strain>
    </source>
</reference>
<dbReference type="GO" id="GO:0004636">
    <property type="term" value="F:phosphoribosyl-ATP diphosphatase activity"/>
    <property type="evidence" value="ECO:0007669"/>
    <property type="project" value="UniProtKB-UniRule"/>
</dbReference>
<name>A0A5C5Z9S4_9BACT</name>
<comment type="subcellular location">
    <subcellularLocation>
        <location evidence="8">Cytoplasm</location>
    </subcellularLocation>
</comment>
<evidence type="ECO:0000256" key="5">
    <source>
        <dbReference type="ARBA" id="ARBA00022801"/>
    </source>
</evidence>
<dbReference type="EMBL" id="SJPJ01000001">
    <property type="protein sequence ID" value="TWT83847.1"/>
    <property type="molecule type" value="Genomic_DNA"/>
</dbReference>
<evidence type="ECO:0000313" key="9">
    <source>
        <dbReference type="EMBL" id="TWT83847.1"/>
    </source>
</evidence>
<evidence type="ECO:0000256" key="8">
    <source>
        <dbReference type="HAMAP-Rule" id="MF_01020"/>
    </source>
</evidence>
<dbReference type="Proteomes" id="UP000315010">
    <property type="component" value="Unassembled WGS sequence"/>
</dbReference>
<dbReference type="GO" id="GO:0000105">
    <property type="term" value="P:L-histidine biosynthetic process"/>
    <property type="evidence" value="ECO:0007669"/>
    <property type="project" value="UniProtKB-UniRule"/>
</dbReference>
<dbReference type="OrthoDB" id="9814738at2"/>
<dbReference type="GO" id="GO:0005524">
    <property type="term" value="F:ATP binding"/>
    <property type="evidence" value="ECO:0007669"/>
    <property type="project" value="UniProtKB-KW"/>
</dbReference>
<keyword evidence="5 8" id="KW-0378">Hydrolase</keyword>
<keyword evidence="4 8" id="KW-0547">Nucleotide-binding</keyword>
<keyword evidence="6 8" id="KW-0067">ATP-binding</keyword>
<dbReference type="InterPro" id="IPR008179">
    <property type="entry name" value="HisE"/>
</dbReference>
<protein>
    <recommendedName>
        <fullName evidence="8">Phosphoribosyl-ATP pyrophosphatase</fullName>
        <shortName evidence="8">PRA-PH</shortName>
        <ecNumber evidence="8">3.6.1.31</ecNumber>
    </recommendedName>
</protein>
<gene>
    <name evidence="8 9" type="primary">hisE</name>
    <name evidence="9" type="ORF">CA13_53200</name>
</gene>
<keyword evidence="10" id="KW-1185">Reference proteome</keyword>
<keyword evidence="8" id="KW-0963">Cytoplasm</keyword>
<accession>A0A5C5Z9S4</accession>
<dbReference type="CDD" id="cd11534">
    <property type="entry name" value="NTP-PPase_HisIE_like"/>
    <property type="match status" value="1"/>
</dbReference>
<evidence type="ECO:0000313" key="10">
    <source>
        <dbReference type="Proteomes" id="UP000315010"/>
    </source>
</evidence>
<dbReference type="HAMAP" id="MF_01020">
    <property type="entry name" value="HisE"/>
    <property type="match status" value="1"/>
</dbReference>
<dbReference type="PANTHER" id="PTHR42945">
    <property type="entry name" value="HISTIDINE BIOSYNTHESIS BIFUNCTIONAL PROTEIN"/>
    <property type="match status" value="1"/>
</dbReference>
<dbReference type="NCBIfam" id="NF001611">
    <property type="entry name" value="PRK00400.1-3"/>
    <property type="match status" value="1"/>
</dbReference>
<evidence type="ECO:0000256" key="3">
    <source>
        <dbReference type="ARBA" id="ARBA00022605"/>
    </source>
</evidence>
<dbReference type="NCBIfam" id="TIGR03188">
    <property type="entry name" value="histidine_hisI"/>
    <property type="match status" value="1"/>
</dbReference>
<dbReference type="Pfam" id="PF01503">
    <property type="entry name" value="PRA-PH"/>
    <property type="match status" value="1"/>
</dbReference>
<evidence type="ECO:0000256" key="1">
    <source>
        <dbReference type="ARBA" id="ARBA00001460"/>
    </source>
</evidence>
<proteinExistence type="inferred from homology"/>
<dbReference type="RefSeq" id="WP_146401265.1">
    <property type="nucleotide sequence ID" value="NZ_SJPJ01000001.1"/>
</dbReference>
<dbReference type="SUPFAM" id="SSF101386">
    <property type="entry name" value="all-alpha NTP pyrophosphatases"/>
    <property type="match status" value="1"/>
</dbReference>